<dbReference type="Pfam" id="PF01168">
    <property type="entry name" value="Ala_racemase_N"/>
    <property type="match status" value="1"/>
</dbReference>
<dbReference type="CDD" id="cd06821">
    <property type="entry name" value="PLPDE_III_D-TA"/>
    <property type="match status" value="1"/>
</dbReference>
<dbReference type="Gene3D" id="3.20.20.10">
    <property type="entry name" value="Alanine racemase"/>
    <property type="match status" value="1"/>
</dbReference>
<dbReference type="Gene3D" id="2.40.37.20">
    <property type="entry name" value="D-serine dehydratase-like domain"/>
    <property type="match status" value="1"/>
</dbReference>
<dbReference type="Proteomes" id="UP000276309">
    <property type="component" value="Chromosome"/>
</dbReference>
<dbReference type="GO" id="GO:0036088">
    <property type="term" value="P:D-serine catabolic process"/>
    <property type="evidence" value="ECO:0007669"/>
    <property type="project" value="TreeGrafter"/>
</dbReference>
<dbReference type="PANTHER" id="PTHR28004">
    <property type="entry name" value="ZGC:162816-RELATED"/>
    <property type="match status" value="1"/>
</dbReference>
<dbReference type="InterPro" id="IPR051466">
    <property type="entry name" value="D-amino_acid_metab_enzyme"/>
</dbReference>
<dbReference type="PANTHER" id="PTHR28004:SF2">
    <property type="entry name" value="D-SERINE DEHYDRATASE"/>
    <property type="match status" value="1"/>
</dbReference>
<dbReference type="InterPro" id="IPR001608">
    <property type="entry name" value="Ala_racemase_N"/>
</dbReference>
<feature type="domain" description="D-serine dehydratase-like" evidence="3">
    <location>
        <begin position="262"/>
        <end position="351"/>
    </location>
</feature>
<evidence type="ECO:0000259" key="3">
    <source>
        <dbReference type="SMART" id="SM01119"/>
    </source>
</evidence>
<dbReference type="KEGG" id="emar:D1013_19260"/>
<protein>
    <submittedName>
        <fullName evidence="4">D-TA family PLP-dependent enzyme</fullName>
    </submittedName>
</protein>
<reference evidence="4 5" key="1">
    <citation type="submission" date="2018-08" db="EMBL/GenBank/DDBJ databases">
        <title>The reduced genetic potential of extracellular carbohydrate catabolism in Euzebyella marina RN62, a Flavobacteriia bacterium isolated from the hadal water.</title>
        <authorList>
            <person name="Xue C."/>
        </authorList>
    </citation>
    <scope>NUCLEOTIDE SEQUENCE [LARGE SCALE GENOMIC DNA]</scope>
    <source>
        <strain evidence="4 5">RN62</strain>
    </source>
</reference>
<organism evidence="4 5">
    <name type="scientific">Euzebyella marina</name>
    <dbReference type="NCBI Taxonomy" id="1761453"/>
    <lineage>
        <taxon>Bacteria</taxon>
        <taxon>Pseudomonadati</taxon>
        <taxon>Bacteroidota</taxon>
        <taxon>Flavobacteriia</taxon>
        <taxon>Flavobacteriales</taxon>
        <taxon>Flavobacteriaceae</taxon>
        <taxon>Euzebyella</taxon>
    </lineage>
</organism>
<gene>
    <name evidence="4" type="ORF">D1013_19260</name>
</gene>
<keyword evidence="2" id="KW-0456">Lyase</keyword>
<dbReference type="AlphaFoldDB" id="A0A3G2LAZ3"/>
<evidence type="ECO:0000313" key="5">
    <source>
        <dbReference type="Proteomes" id="UP000276309"/>
    </source>
</evidence>
<dbReference type="InterPro" id="IPR042208">
    <property type="entry name" value="D-ser_dehydrat-like_sf"/>
</dbReference>
<dbReference type="OrthoDB" id="9788869at2"/>
<dbReference type="SUPFAM" id="SSF51419">
    <property type="entry name" value="PLP-binding barrel"/>
    <property type="match status" value="1"/>
</dbReference>
<dbReference type="InterPro" id="IPR029066">
    <property type="entry name" value="PLP-binding_barrel"/>
</dbReference>
<evidence type="ECO:0000256" key="2">
    <source>
        <dbReference type="ARBA" id="ARBA00023239"/>
    </source>
</evidence>
<comment type="similarity">
    <text evidence="1">Belongs to the DSD1 family.</text>
</comment>
<dbReference type="Pfam" id="PF14031">
    <property type="entry name" value="D-ser_dehydrat"/>
    <property type="match status" value="1"/>
</dbReference>
<dbReference type="GO" id="GO:0008721">
    <property type="term" value="F:D-serine ammonia-lyase activity"/>
    <property type="evidence" value="ECO:0007669"/>
    <property type="project" value="TreeGrafter"/>
</dbReference>
<sequence>MSNLPWYALQNPEKVISPALLVYPDRIQQNIDTMLNMSDDSEFLRPHVKTHKTAEIIQMQLKSGISKFKCATIAEAELLAQNGTKDVLLAMQPVGNNIDRFVALMQAFPSTVFSALFDDQNNLNTIASKAKKSDITVRLWLDINNGMNRTGIAPHEKALQLYQAAFESPNVEIMGLHVYDGHLRNTDPSQRKVDCDKAFQSVVDFSNQIQSQGMPVPHIVAGGSPSYPFHCKRKGVEASPGTTLLWDAGYGGLFPEMDFKSSAVLLTRIISKPNENTICLDLGHKWLASEMNFPRVKFLNVKNWKQLGQSEEHFVIETENAKDFEIGDVIYCIPMHICPTVAKQHHLQVVKNNEVTNTWLVAARNQSINL</sequence>
<accession>A0A3G2LAZ3</accession>
<dbReference type="EMBL" id="CP032050">
    <property type="protein sequence ID" value="AYN69371.1"/>
    <property type="molecule type" value="Genomic_DNA"/>
</dbReference>
<dbReference type="SMART" id="SM01119">
    <property type="entry name" value="D-ser_dehydrat"/>
    <property type="match status" value="1"/>
</dbReference>
<keyword evidence="5" id="KW-1185">Reference proteome</keyword>
<evidence type="ECO:0000313" key="4">
    <source>
        <dbReference type="EMBL" id="AYN69371.1"/>
    </source>
</evidence>
<evidence type="ECO:0000256" key="1">
    <source>
        <dbReference type="ARBA" id="ARBA00005323"/>
    </source>
</evidence>
<dbReference type="RefSeq" id="WP_121850377.1">
    <property type="nucleotide sequence ID" value="NZ_CP032050.1"/>
</dbReference>
<dbReference type="InterPro" id="IPR026956">
    <property type="entry name" value="D-ser_dehydrat-like_dom"/>
</dbReference>
<name>A0A3G2LAZ3_9FLAO</name>
<proteinExistence type="inferred from homology"/>